<keyword evidence="1" id="KW-0812">Transmembrane</keyword>
<keyword evidence="1" id="KW-0472">Membrane</keyword>
<evidence type="ECO:0000313" key="4">
    <source>
        <dbReference type="Proteomes" id="UP000297403"/>
    </source>
</evidence>
<organism evidence="3 4">
    <name type="scientific">Cryobacterium shii</name>
    <dbReference type="NCBI Taxonomy" id="1259235"/>
    <lineage>
        <taxon>Bacteria</taxon>
        <taxon>Bacillati</taxon>
        <taxon>Actinomycetota</taxon>
        <taxon>Actinomycetes</taxon>
        <taxon>Micrococcales</taxon>
        <taxon>Microbacteriaceae</taxon>
        <taxon>Cryobacterium</taxon>
    </lineage>
</organism>
<keyword evidence="4" id="KW-1185">Reference proteome</keyword>
<dbReference type="InterPro" id="IPR025328">
    <property type="entry name" value="DUF4234"/>
</dbReference>
<feature type="transmembrane region" description="Helical" evidence="1">
    <location>
        <begin position="69"/>
        <end position="89"/>
    </location>
</feature>
<feature type="transmembrane region" description="Helical" evidence="1">
    <location>
        <begin position="38"/>
        <end position="57"/>
    </location>
</feature>
<sequence length="113" mass="12400">MKRRSPAAPLLLPFVTFGIYALVWFAKTKNEINLVAPSRIPTTWLVILPIISYWWLWKFAVGVQETTGFSRAGAFWLLLLLGPIGAAIVQDSLNNSVPAPILRAGSPQPAVSI</sequence>
<dbReference type="Proteomes" id="UP000297403">
    <property type="component" value="Unassembled WGS sequence"/>
</dbReference>
<dbReference type="RefSeq" id="WP_134365506.1">
    <property type="nucleotide sequence ID" value="NZ_SOFY01000062.1"/>
</dbReference>
<evidence type="ECO:0000259" key="2">
    <source>
        <dbReference type="Pfam" id="PF14018"/>
    </source>
</evidence>
<feature type="domain" description="DUF4234" evidence="2">
    <location>
        <begin position="4"/>
        <end position="60"/>
    </location>
</feature>
<name>A0AAQ2C538_9MICO</name>
<keyword evidence="1" id="KW-1133">Transmembrane helix</keyword>
<reference evidence="3 4" key="1">
    <citation type="submission" date="2019-03" db="EMBL/GenBank/DDBJ databases">
        <title>Genomics of glacier-inhabiting Cryobacterium strains.</title>
        <authorList>
            <person name="Liu Q."/>
            <person name="Xin Y.-H."/>
        </authorList>
    </citation>
    <scope>NUCLEOTIDE SEQUENCE [LARGE SCALE GENOMIC DNA]</scope>
    <source>
        <strain evidence="4">TMT1-22</strain>
    </source>
</reference>
<dbReference type="AlphaFoldDB" id="A0AAQ2C538"/>
<protein>
    <submittedName>
        <fullName evidence="3">DUF4234 domain-containing protein</fullName>
    </submittedName>
</protein>
<accession>A0AAQ2C538</accession>
<dbReference type="EMBL" id="SOFY01000062">
    <property type="protein sequence ID" value="TFC44707.1"/>
    <property type="molecule type" value="Genomic_DNA"/>
</dbReference>
<dbReference type="Pfam" id="PF14018">
    <property type="entry name" value="DUF4234"/>
    <property type="match status" value="1"/>
</dbReference>
<evidence type="ECO:0000256" key="1">
    <source>
        <dbReference type="SAM" id="Phobius"/>
    </source>
</evidence>
<feature type="transmembrane region" description="Helical" evidence="1">
    <location>
        <begin position="7"/>
        <end position="26"/>
    </location>
</feature>
<evidence type="ECO:0000313" key="3">
    <source>
        <dbReference type="EMBL" id="TFC44707.1"/>
    </source>
</evidence>
<gene>
    <name evidence="3" type="ORF">E3O49_11595</name>
</gene>
<proteinExistence type="predicted"/>
<comment type="caution">
    <text evidence="3">The sequence shown here is derived from an EMBL/GenBank/DDBJ whole genome shotgun (WGS) entry which is preliminary data.</text>
</comment>